<dbReference type="InterPro" id="IPR008893">
    <property type="entry name" value="WGR_domain"/>
</dbReference>
<evidence type="ECO:0000256" key="15">
    <source>
        <dbReference type="RuleBase" id="RU362114"/>
    </source>
</evidence>
<evidence type="ECO:0000256" key="10">
    <source>
        <dbReference type="ARBA" id="ARBA00023027"/>
    </source>
</evidence>
<dbReference type="InterPro" id="IPR036930">
    <property type="entry name" value="WGR_dom_sf"/>
</dbReference>
<evidence type="ECO:0000256" key="11">
    <source>
        <dbReference type="ARBA" id="ARBA00023125"/>
    </source>
</evidence>
<keyword evidence="4" id="KW-0548">Nucleotidyltransferase</keyword>
<dbReference type="InterPro" id="IPR036420">
    <property type="entry name" value="BRCT_dom_sf"/>
</dbReference>
<keyword evidence="7" id="KW-0013">ADP-ribosylation</keyword>
<dbReference type="Pfam" id="PF02877">
    <property type="entry name" value="PARP_reg"/>
    <property type="match status" value="1"/>
</dbReference>
<dbReference type="Gene3D" id="3.90.228.10">
    <property type="match status" value="1"/>
</dbReference>
<name>A0A8K0X6T1_9PEZI</name>
<evidence type="ECO:0000256" key="16">
    <source>
        <dbReference type="SAM" id="MobiDB-lite"/>
    </source>
</evidence>
<evidence type="ECO:0000256" key="8">
    <source>
        <dbReference type="ARBA" id="ARBA00022771"/>
    </source>
</evidence>
<dbReference type="SUPFAM" id="SSF142921">
    <property type="entry name" value="WGR domain-like"/>
    <property type="match status" value="1"/>
</dbReference>
<keyword evidence="5" id="KW-0479">Metal-binding</keyword>
<feature type="domain" description="PARP catalytic" evidence="18">
    <location>
        <begin position="504"/>
        <end position="737"/>
    </location>
</feature>
<evidence type="ECO:0000256" key="14">
    <source>
        <dbReference type="ARBA" id="ARBA00033987"/>
    </source>
</evidence>
<proteinExistence type="inferred from homology"/>
<keyword evidence="6" id="KW-0677">Repeat</keyword>
<dbReference type="FunFam" id="2.20.140.10:FF:000001">
    <property type="entry name" value="Poly [ADP-ribose] polymerase"/>
    <property type="match status" value="1"/>
</dbReference>
<dbReference type="GO" id="GO:0016779">
    <property type="term" value="F:nucleotidyltransferase activity"/>
    <property type="evidence" value="ECO:0007669"/>
    <property type="project" value="UniProtKB-KW"/>
</dbReference>
<feature type="domain" description="PARP alpha-helical" evidence="19">
    <location>
        <begin position="367"/>
        <end position="493"/>
    </location>
</feature>
<sequence length="737" mass="79676">MSGVLDGCVVSLGGTFPGQTQAQLSKELKAIGATITPSVTKKTTHVITTDADFGINAKVRTGQQQGCHIVSLEWVEESKLQGARADEADFGLDKAPPPAVNGKGDSKKTNGKTNGKTADAVAAADASQANGDTQDDGADTSTARRSGRKRAAPAVKPDPDDDPAPAPKKAKSGTTKSKKASDADPVDDDKGAASQNGKADDKVKPASKEKPTVAEGQILKSKDALIPVDEGVPLTNPSVYVSPEGVIYDAALNQTNSGKNNNKFYRLQLLKSAGSHKTWTRWGRVGERGQSALLGDGTLADALKQFSKKFRDKSGLPWDDRGLPPKPNKYAFVERSYDPDSEDEDGEVPSKTKAEKGEDDESEKELVCTLEKPVQDLLGLIFNASYLTAALSDLKYDAQKLPLGKLSKSTILKGFQALKDLSELLNDPALGMSKYNKSSAAATEDLSNLFYSLIPHDFGRNRPPVIASSPQLKKEIELLDSLSDMKAAADIMKLDNKKFVNEKHPLDVKFEALGMNEMSVLDHKAEEFKLLENYLQGSKGDTHHHSYKVQDIFRIERQGENDRFDQSIFSKVKSDRRLLWHGSRSTNFGGILSQGLRIAPPEAPVNGYMFDKGVYLADMASKSANYCNAYSSGGNALLLLCEAELGDPMLELVNANYNACSIAKAQNAHSTWGKGSTGPSKWMDAGAVHPSLKGVKMPDTSVKPGPTNVPGAYLQYNEYIAYDVSQIKLRYLLRVKM</sequence>
<evidence type="ECO:0000256" key="2">
    <source>
        <dbReference type="ARBA" id="ARBA00022676"/>
    </source>
</evidence>
<feature type="region of interest" description="Disordered" evidence="16">
    <location>
        <begin position="88"/>
        <end position="222"/>
    </location>
</feature>
<dbReference type="SUPFAM" id="SSF47587">
    <property type="entry name" value="Domain of poly(ADP-ribose) polymerase"/>
    <property type="match status" value="1"/>
</dbReference>
<dbReference type="SMART" id="SM00773">
    <property type="entry name" value="WGR"/>
    <property type="match status" value="1"/>
</dbReference>
<evidence type="ECO:0000259" key="20">
    <source>
        <dbReference type="PROSITE" id="PS51977"/>
    </source>
</evidence>
<protein>
    <recommendedName>
        <fullName evidence="15">Poly [ADP-ribose] polymerase</fullName>
        <shortName evidence="15">PARP</shortName>
        <ecNumber evidence="15">2.4.2.-</ecNumber>
    </recommendedName>
</protein>
<evidence type="ECO:0000256" key="1">
    <source>
        <dbReference type="ARBA" id="ARBA00004123"/>
    </source>
</evidence>
<feature type="compositionally biased region" description="Low complexity" evidence="16">
    <location>
        <begin position="111"/>
        <end position="126"/>
    </location>
</feature>
<dbReference type="GO" id="GO:0005730">
    <property type="term" value="C:nucleolus"/>
    <property type="evidence" value="ECO:0007669"/>
    <property type="project" value="TreeGrafter"/>
</dbReference>
<dbReference type="CDD" id="cd07997">
    <property type="entry name" value="WGR_PARP"/>
    <property type="match status" value="1"/>
</dbReference>
<comment type="catalytic activity">
    <reaction evidence="14">
        <text>NAD(+) + (ADP-D-ribosyl)n-acceptor = nicotinamide + (ADP-D-ribosyl)n+1-acceptor + H(+).</text>
        <dbReference type="EC" id="2.4.2.30"/>
    </reaction>
</comment>
<dbReference type="Pfam" id="PF05406">
    <property type="entry name" value="WGR"/>
    <property type="match status" value="1"/>
</dbReference>
<dbReference type="InterPro" id="IPR036616">
    <property type="entry name" value="Poly(ADP-ribose)pol_reg_dom_sf"/>
</dbReference>
<comment type="caution">
    <text evidence="21">The sequence shown here is derived from an EMBL/GenBank/DDBJ whole genome shotgun (WGS) entry which is preliminary data.</text>
</comment>
<evidence type="ECO:0000256" key="4">
    <source>
        <dbReference type="ARBA" id="ARBA00022695"/>
    </source>
</evidence>
<dbReference type="EC" id="2.4.2.-" evidence="15"/>
<dbReference type="Gene3D" id="1.20.142.10">
    <property type="entry name" value="Poly(ADP-ribose) polymerase, regulatory domain"/>
    <property type="match status" value="1"/>
</dbReference>
<comment type="subcellular location">
    <subcellularLocation>
        <location evidence="1">Nucleus</location>
    </subcellularLocation>
</comment>
<evidence type="ECO:0000313" key="22">
    <source>
        <dbReference type="Proteomes" id="UP000813385"/>
    </source>
</evidence>
<keyword evidence="3 15" id="KW-0808">Transferase</keyword>
<evidence type="ECO:0000313" key="21">
    <source>
        <dbReference type="EMBL" id="KAH7368655.1"/>
    </source>
</evidence>
<evidence type="ECO:0000256" key="3">
    <source>
        <dbReference type="ARBA" id="ARBA00022679"/>
    </source>
</evidence>
<dbReference type="EMBL" id="JAGPXD010000002">
    <property type="protein sequence ID" value="KAH7368655.1"/>
    <property type="molecule type" value="Genomic_DNA"/>
</dbReference>
<dbReference type="AlphaFoldDB" id="A0A8K0X6T1"/>
<dbReference type="InterPro" id="IPR050800">
    <property type="entry name" value="ARTD/PARP"/>
</dbReference>
<keyword evidence="22" id="KW-1185">Reference proteome</keyword>
<dbReference type="PROSITE" id="PS51059">
    <property type="entry name" value="PARP_CATALYTIC"/>
    <property type="match status" value="1"/>
</dbReference>
<keyword evidence="12" id="KW-0539">Nucleus</keyword>
<keyword evidence="9" id="KW-0862">Zinc</keyword>
<dbReference type="GO" id="GO:0003950">
    <property type="term" value="F:NAD+ poly-ADP-ribosyltransferase activity"/>
    <property type="evidence" value="ECO:0007669"/>
    <property type="project" value="UniProtKB-UniRule"/>
</dbReference>
<dbReference type="SUPFAM" id="SSF56399">
    <property type="entry name" value="ADP-ribosylation"/>
    <property type="match status" value="1"/>
</dbReference>
<dbReference type="FunFam" id="1.20.142.10:FF:000002">
    <property type="entry name" value="Poly [ADP-ribose] polymerase"/>
    <property type="match status" value="1"/>
</dbReference>
<dbReference type="PROSITE" id="PS51977">
    <property type="entry name" value="WGR"/>
    <property type="match status" value="1"/>
</dbReference>
<dbReference type="Gene3D" id="3.40.50.10190">
    <property type="entry name" value="BRCT domain"/>
    <property type="match status" value="1"/>
</dbReference>
<feature type="domain" description="BRCT" evidence="17">
    <location>
        <begin position="1"/>
        <end position="92"/>
    </location>
</feature>
<dbReference type="OrthoDB" id="2017365at2759"/>
<dbReference type="GO" id="GO:0003677">
    <property type="term" value="F:DNA binding"/>
    <property type="evidence" value="ECO:0007669"/>
    <property type="project" value="UniProtKB-KW"/>
</dbReference>
<dbReference type="Gene3D" id="2.20.140.10">
    <property type="entry name" value="WGR domain"/>
    <property type="match status" value="1"/>
</dbReference>
<dbReference type="PROSITE" id="PS51060">
    <property type="entry name" value="PARP_ALPHA_HD"/>
    <property type="match status" value="1"/>
</dbReference>
<gene>
    <name evidence="21" type="ORF">B0T11DRAFT_66341</name>
</gene>
<dbReference type="GO" id="GO:0008270">
    <property type="term" value="F:zinc ion binding"/>
    <property type="evidence" value="ECO:0007669"/>
    <property type="project" value="UniProtKB-KW"/>
</dbReference>
<dbReference type="PROSITE" id="PS50172">
    <property type="entry name" value="BRCT"/>
    <property type="match status" value="1"/>
</dbReference>
<organism evidence="21 22">
    <name type="scientific">Plectosphaerella cucumerina</name>
    <dbReference type="NCBI Taxonomy" id="40658"/>
    <lineage>
        <taxon>Eukaryota</taxon>
        <taxon>Fungi</taxon>
        <taxon>Dikarya</taxon>
        <taxon>Ascomycota</taxon>
        <taxon>Pezizomycotina</taxon>
        <taxon>Sordariomycetes</taxon>
        <taxon>Hypocreomycetidae</taxon>
        <taxon>Glomerellales</taxon>
        <taxon>Plectosphaerellaceae</taxon>
        <taxon>Plectosphaerella</taxon>
    </lineage>
</organism>
<dbReference type="GO" id="GO:0070212">
    <property type="term" value="P:protein poly-ADP-ribosylation"/>
    <property type="evidence" value="ECO:0007669"/>
    <property type="project" value="TreeGrafter"/>
</dbReference>
<dbReference type="Pfam" id="PF00644">
    <property type="entry name" value="PARP"/>
    <property type="match status" value="1"/>
</dbReference>
<evidence type="ECO:0000256" key="5">
    <source>
        <dbReference type="ARBA" id="ARBA00022723"/>
    </source>
</evidence>
<feature type="compositionally biased region" description="Basic and acidic residues" evidence="16">
    <location>
        <begin position="198"/>
        <end position="212"/>
    </location>
</feature>
<dbReference type="SMART" id="SM00292">
    <property type="entry name" value="BRCT"/>
    <property type="match status" value="1"/>
</dbReference>
<dbReference type="PANTHER" id="PTHR10459:SF60">
    <property type="entry name" value="POLY [ADP-RIBOSE] POLYMERASE 2"/>
    <property type="match status" value="1"/>
</dbReference>
<comment type="similarity">
    <text evidence="13">Belongs to the ARTD/PARP family.</text>
</comment>
<dbReference type="GO" id="GO:1990404">
    <property type="term" value="F:NAD+-protein mono-ADP-ribosyltransferase activity"/>
    <property type="evidence" value="ECO:0007669"/>
    <property type="project" value="TreeGrafter"/>
</dbReference>
<dbReference type="GO" id="GO:0006302">
    <property type="term" value="P:double-strand break repair"/>
    <property type="evidence" value="ECO:0007669"/>
    <property type="project" value="TreeGrafter"/>
</dbReference>
<keyword evidence="11" id="KW-0238">DNA-binding</keyword>
<dbReference type="InterPro" id="IPR012317">
    <property type="entry name" value="Poly(ADP-ribose)pol_cat_dom"/>
</dbReference>
<reference evidence="21" key="1">
    <citation type="journal article" date="2021" name="Nat. Commun.">
        <title>Genetic determinants of endophytism in the Arabidopsis root mycobiome.</title>
        <authorList>
            <person name="Mesny F."/>
            <person name="Miyauchi S."/>
            <person name="Thiergart T."/>
            <person name="Pickel B."/>
            <person name="Atanasova L."/>
            <person name="Karlsson M."/>
            <person name="Huettel B."/>
            <person name="Barry K.W."/>
            <person name="Haridas S."/>
            <person name="Chen C."/>
            <person name="Bauer D."/>
            <person name="Andreopoulos W."/>
            <person name="Pangilinan J."/>
            <person name="LaButti K."/>
            <person name="Riley R."/>
            <person name="Lipzen A."/>
            <person name="Clum A."/>
            <person name="Drula E."/>
            <person name="Henrissat B."/>
            <person name="Kohler A."/>
            <person name="Grigoriev I.V."/>
            <person name="Martin F.M."/>
            <person name="Hacquard S."/>
        </authorList>
    </citation>
    <scope>NUCLEOTIDE SEQUENCE</scope>
    <source>
        <strain evidence="21">MPI-CAGE-AT-0016</strain>
    </source>
</reference>
<keyword evidence="10 15" id="KW-0520">NAD</keyword>
<evidence type="ECO:0000256" key="7">
    <source>
        <dbReference type="ARBA" id="ARBA00022765"/>
    </source>
</evidence>
<dbReference type="Pfam" id="PF00533">
    <property type="entry name" value="BRCT"/>
    <property type="match status" value="1"/>
</dbReference>
<dbReference type="CDD" id="cd01437">
    <property type="entry name" value="parp_like"/>
    <property type="match status" value="1"/>
</dbReference>
<evidence type="ECO:0000256" key="12">
    <source>
        <dbReference type="ARBA" id="ARBA00023242"/>
    </source>
</evidence>
<accession>A0A8K0X6T1</accession>
<feature type="region of interest" description="Disordered" evidence="16">
    <location>
        <begin position="336"/>
        <end position="364"/>
    </location>
</feature>
<evidence type="ECO:0000256" key="13">
    <source>
        <dbReference type="ARBA" id="ARBA00024347"/>
    </source>
</evidence>
<evidence type="ECO:0000259" key="18">
    <source>
        <dbReference type="PROSITE" id="PS51059"/>
    </source>
</evidence>
<feature type="domain" description="WGR" evidence="20">
    <location>
        <begin position="236"/>
        <end position="330"/>
    </location>
</feature>
<dbReference type="PANTHER" id="PTHR10459">
    <property type="entry name" value="DNA LIGASE"/>
    <property type="match status" value="1"/>
</dbReference>
<evidence type="ECO:0000256" key="9">
    <source>
        <dbReference type="ARBA" id="ARBA00022833"/>
    </source>
</evidence>
<evidence type="ECO:0000256" key="6">
    <source>
        <dbReference type="ARBA" id="ARBA00022737"/>
    </source>
</evidence>
<dbReference type="InterPro" id="IPR001357">
    <property type="entry name" value="BRCT_dom"/>
</dbReference>
<dbReference type="Proteomes" id="UP000813385">
    <property type="component" value="Unassembled WGS sequence"/>
</dbReference>
<dbReference type="SUPFAM" id="SSF52113">
    <property type="entry name" value="BRCT domain"/>
    <property type="match status" value="1"/>
</dbReference>
<dbReference type="InterPro" id="IPR004102">
    <property type="entry name" value="Poly(ADP-ribose)pol_reg_dom"/>
</dbReference>
<keyword evidence="2 15" id="KW-0328">Glycosyltransferase</keyword>
<evidence type="ECO:0000259" key="19">
    <source>
        <dbReference type="PROSITE" id="PS51060"/>
    </source>
</evidence>
<evidence type="ECO:0000259" key="17">
    <source>
        <dbReference type="PROSITE" id="PS50172"/>
    </source>
</evidence>
<keyword evidence="8" id="KW-0863">Zinc-finger</keyword>